<evidence type="ECO:0000313" key="7">
    <source>
        <dbReference type="EMBL" id="MCQ5343038.1"/>
    </source>
</evidence>
<evidence type="ECO:0000259" key="6">
    <source>
        <dbReference type="Pfam" id="PF00881"/>
    </source>
</evidence>
<evidence type="ECO:0000256" key="5">
    <source>
        <dbReference type="ARBA" id="ARBA00023002"/>
    </source>
</evidence>
<evidence type="ECO:0000256" key="3">
    <source>
        <dbReference type="ARBA" id="ARBA00022630"/>
    </source>
</evidence>
<dbReference type="EMBL" id="JANGEW010000015">
    <property type="protein sequence ID" value="MCQ5343038.1"/>
    <property type="molecule type" value="Genomic_DNA"/>
</dbReference>
<keyword evidence="4" id="KW-0288">FMN</keyword>
<keyword evidence="3" id="KW-0285">Flavoprotein</keyword>
<organism evidence="7 8">
    <name type="scientific">Megasphaera massiliensis</name>
    <dbReference type="NCBI Taxonomy" id="1232428"/>
    <lineage>
        <taxon>Bacteria</taxon>
        <taxon>Bacillati</taxon>
        <taxon>Bacillota</taxon>
        <taxon>Negativicutes</taxon>
        <taxon>Veillonellales</taxon>
        <taxon>Veillonellaceae</taxon>
        <taxon>Megasphaera</taxon>
    </lineage>
</organism>
<dbReference type="SUPFAM" id="SSF55469">
    <property type="entry name" value="FMN-dependent nitroreductase-like"/>
    <property type="match status" value="1"/>
</dbReference>
<accession>A0ABT1STV7</accession>
<name>A0ABT1STV7_9FIRM</name>
<feature type="domain" description="Nitroreductase" evidence="6">
    <location>
        <begin position="9"/>
        <end position="124"/>
    </location>
</feature>
<dbReference type="Proteomes" id="UP001206692">
    <property type="component" value="Unassembled WGS sequence"/>
</dbReference>
<comment type="caution">
    <text evidence="7">The sequence shown here is derived from an EMBL/GenBank/DDBJ whole genome shotgun (WGS) entry which is preliminary data.</text>
</comment>
<evidence type="ECO:0000256" key="2">
    <source>
        <dbReference type="ARBA" id="ARBA00007118"/>
    </source>
</evidence>
<dbReference type="InterPro" id="IPR029479">
    <property type="entry name" value="Nitroreductase"/>
</dbReference>
<dbReference type="PANTHER" id="PTHR43673">
    <property type="entry name" value="NAD(P)H NITROREDUCTASE YDGI-RELATED"/>
    <property type="match status" value="1"/>
</dbReference>
<evidence type="ECO:0000256" key="1">
    <source>
        <dbReference type="ARBA" id="ARBA00001917"/>
    </source>
</evidence>
<comment type="similarity">
    <text evidence="2">Belongs to the nitroreductase family.</text>
</comment>
<dbReference type="PANTHER" id="PTHR43673:SF2">
    <property type="entry name" value="NITROREDUCTASE"/>
    <property type="match status" value="1"/>
</dbReference>
<dbReference type="Gene3D" id="3.40.109.10">
    <property type="entry name" value="NADH Oxidase"/>
    <property type="match status" value="1"/>
</dbReference>
<comment type="cofactor">
    <cofactor evidence="1">
        <name>FMN</name>
        <dbReference type="ChEBI" id="CHEBI:58210"/>
    </cofactor>
</comment>
<dbReference type="InterPro" id="IPR000415">
    <property type="entry name" value="Nitroreductase-like"/>
</dbReference>
<protein>
    <submittedName>
        <fullName evidence="7">Nitroreductase</fullName>
    </submittedName>
</protein>
<gene>
    <name evidence="7" type="ORF">NE675_08400</name>
</gene>
<dbReference type="CDD" id="cd02136">
    <property type="entry name" value="PnbA_NfnB-like"/>
    <property type="match status" value="1"/>
</dbReference>
<evidence type="ECO:0000313" key="8">
    <source>
        <dbReference type="Proteomes" id="UP001206692"/>
    </source>
</evidence>
<sequence length="176" mass="19381">MNEVMKALLERRTIRQYEDKAVPAELIEQIVEAGLYAPSSMGKQNSKIVVITDKELIHELSVVNNEIGGWAEGNDPFYGAPVVLLVLGYTGLGKQKYDGSVVMENLMLAAHSLGLGSCWVHRAKEELEKPVGKKIFDKIGLSADEWEGIGNCIIGYPKGEAPKAAARKEDRVYHID</sequence>
<keyword evidence="8" id="KW-1185">Reference proteome</keyword>
<reference evidence="7 8" key="1">
    <citation type="submission" date="2022-06" db="EMBL/GenBank/DDBJ databases">
        <title>Isolation of gut microbiota from human fecal samples.</title>
        <authorList>
            <person name="Pamer E.G."/>
            <person name="Barat B."/>
            <person name="Waligurski E."/>
            <person name="Medina S."/>
            <person name="Paddock L."/>
            <person name="Mostad J."/>
        </authorList>
    </citation>
    <scope>NUCLEOTIDE SEQUENCE [LARGE SCALE GENOMIC DNA]</scope>
    <source>
        <strain evidence="7 8">DFI.1.1</strain>
    </source>
</reference>
<dbReference type="Pfam" id="PF00881">
    <property type="entry name" value="Nitroreductase"/>
    <property type="match status" value="1"/>
</dbReference>
<keyword evidence="5" id="KW-0560">Oxidoreductase</keyword>
<evidence type="ECO:0000256" key="4">
    <source>
        <dbReference type="ARBA" id="ARBA00022643"/>
    </source>
</evidence>
<proteinExistence type="inferred from homology"/>
<dbReference type="RefSeq" id="WP_062412404.1">
    <property type="nucleotide sequence ID" value="NZ_JAJCIO010000006.1"/>
</dbReference>